<dbReference type="InterPro" id="IPR010090">
    <property type="entry name" value="Phage_tape_meas"/>
</dbReference>
<dbReference type="PANTHER" id="PTHR37813:SF1">
    <property type="entry name" value="FELS-2 PROPHAGE PROTEIN"/>
    <property type="match status" value="1"/>
</dbReference>
<dbReference type="Proteomes" id="UP000254502">
    <property type="component" value="Unassembled WGS sequence"/>
</dbReference>
<evidence type="ECO:0000259" key="2">
    <source>
        <dbReference type="Pfam" id="PF10145"/>
    </source>
</evidence>
<dbReference type="NCBIfam" id="TIGR01760">
    <property type="entry name" value="tape_meas_TP901"/>
    <property type="match status" value="1"/>
</dbReference>
<reference evidence="3 4" key="1">
    <citation type="submission" date="2018-06" db="EMBL/GenBank/DDBJ databases">
        <authorList>
            <consortium name="Pathogen Informatics"/>
            <person name="Doyle S."/>
        </authorList>
    </citation>
    <scope>NUCLEOTIDE SEQUENCE [LARGE SCALE GENOMIC DNA]</scope>
    <source>
        <strain evidence="3 4">NCTC5664</strain>
    </source>
</reference>
<evidence type="ECO:0000256" key="1">
    <source>
        <dbReference type="ARBA" id="ARBA00022612"/>
    </source>
</evidence>
<organism evidence="3 4">
    <name type="scientific">Staphylococcus aureus</name>
    <dbReference type="NCBI Taxonomy" id="1280"/>
    <lineage>
        <taxon>Bacteria</taxon>
        <taxon>Bacillati</taxon>
        <taxon>Bacillota</taxon>
        <taxon>Bacilli</taxon>
        <taxon>Bacillales</taxon>
        <taxon>Staphylococcaceae</taxon>
        <taxon>Staphylococcus</taxon>
    </lineage>
</organism>
<evidence type="ECO:0000313" key="3">
    <source>
        <dbReference type="EMBL" id="SUK32853.1"/>
    </source>
</evidence>
<accession>A0A380DK36</accession>
<sequence>MRKVKATSGATGEEFEALKKKAREMGATTKFSASDSAEALNYMALAGWDSKQMMEGLSGVMDLAAASGEELGAVSDIVTDGLTAFGLKAKDSGHLRTF</sequence>
<feature type="domain" description="Phage tail tape measure protein" evidence="2">
    <location>
        <begin position="20"/>
        <end position="94"/>
    </location>
</feature>
<evidence type="ECO:0000313" key="4">
    <source>
        <dbReference type="Proteomes" id="UP000254502"/>
    </source>
</evidence>
<gene>
    <name evidence="3" type="ORF">NCTC5664_00420</name>
</gene>
<dbReference type="PANTHER" id="PTHR37813">
    <property type="entry name" value="FELS-2 PROPHAGE PROTEIN"/>
    <property type="match status" value="1"/>
</dbReference>
<protein>
    <submittedName>
        <fullName evidence="3">Phage tail tape measure protein</fullName>
    </submittedName>
</protein>
<proteinExistence type="predicted"/>
<dbReference type="Pfam" id="PF10145">
    <property type="entry name" value="PhageMin_Tail"/>
    <property type="match status" value="1"/>
</dbReference>
<name>A0A380DK36_STAAU</name>
<dbReference type="AlphaFoldDB" id="A0A380DK36"/>
<dbReference type="EMBL" id="UHAQ01000002">
    <property type="protein sequence ID" value="SUK32853.1"/>
    <property type="molecule type" value="Genomic_DNA"/>
</dbReference>
<keyword evidence="1" id="KW-1188">Viral release from host cell</keyword>